<accession>W4LTN5</accession>
<evidence type="ECO:0000313" key="2">
    <source>
        <dbReference type="EMBL" id="ETX01338.1"/>
    </source>
</evidence>
<feature type="transmembrane region" description="Helical" evidence="1">
    <location>
        <begin position="174"/>
        <end position="197"/>
    </location>
</feature>
<keyword evidence="1" id="KW-0472">Membrane</keyword>
<dbReference type="GO" id="GO:0005548">
    <property type="term" value="F:phospholipid transporter activity"/>
    <property type="evidence" value="ECO:0007669"/>
    <property type="project" value="TreeGrafter"/>
</dbReference>
<organism evidence="2 3">
    <name type="scientific">Entotheonella factor</name>
    <dbReference type="NCBI Taxonomy" id="1429438"/>
    <lineage>
        <taxon>Bacteria</taxon>
        <taxon>Pseudomonadati</taxon>
        <taxon>Nitrospinota/Tectimicrobiota group</taxon>
        <taxon>Candidatus Tectimicrobiota</taxon>
        <taxon>Candidatus Entotheonellia</taxon>
        <taxon>Candidatus Entotheonellales</taxon>
        <taxon>Candidatus Entotheonellaceae</taxon>
        <taxon>Candidatus Entotheonella</taxon>
    </lineage>
</organism>
<feature type="transmembrane region" description="Helical" evidence="1">
    <location>
        <begin position="349"/>
        <end position="374"/>
    </location>
</feature>
<comment type="similarity">
    <text evidence="1">Belongs to the MlaE permease family.</text>
</comment>
<dbReference type="HOGENOM" id="CLU_045686_0_2_7"/>
<dbReference type="Pfam" id="PF02405">
    <property type="entry name" value="MlaE"/>
    <property type="match status" value="1"/>
</dbReference>
<dbReference type="InterPro" id="IPR030802">
    <property type="entry name" value="Permease_MalE"/>
</dbReference>
<sequence>MPPNATDPGPQLHISRPQEDTLFVQFAGSWRMQDGLPATTELQPFLDAPVRRMVFDVQDVTAWDTGLLTFLRKVIQQNQQQQIETDQSGLPDGMRRLLALATAVPAREGAASSPKRTPLLARIGAQGICLWAASRDFIEFIGETCLAFLKLLRGQASFRWSDVLVYMQSSGSQALPIVSLISGLVGLILAFMGAIQLRQFGAQIFVADLVGIGMTREMGAIMTGIIMAGRTGAAFAAQLGTMQVNEEIDAYITLGISPIEFLVLPRMLALALMMPLLCVYADLVGILGGVVVATGMLDISLVEYFNKTQAAVRLIDFILGVVKGGIFGVLVAIAGCLRGMQCGRSAAAVGEAATSAVVTGIVLIIVTDGILAVVTDALGI</sequence>
<dbReference type="SUPFAM" id="SSF52091">
    <property type="entry name" value="SpoIIaa-like"/>
    <property type="match status" value="1"/>
</dbReference>
<keyword evidence="1" id="KW-0812">Transmembrane</keyword>
<dbReference type="EMBL" id="AZHW01000244">
    <property type="protein sequence ID" value="ETX01338.1"/>
    <property type="molecule type" value="Genomic_DNA"/>
</dbReference>
<protein>
    <recommendedName>
        <fullName evidence="4">STAS domain-containing protein</fullName>
    </recommendedName>
</protein>
<keyword evidence="3" id="KW-1185">Reference proteome</keyword>
<proteinExistence type="inferred from homology"/>
<dbReference type="Proteomes" id="UP000019141">
    <property type="component" value="Unassembled WGS sequence"/>
</dbReference>
<name>W4LTN5_ENTF1</name>
<evidence type="ECO:0000256" key="1">
    <source>
        <dbReference type="RuleBase" id="RU362044"/>
    </source>
</evidence>
<dbReference type="PANTHER" id="PTHR30188:SF3">
    <property type="entry name" value="ABC TRANSPORTER PERMEASE"/>
    <property type="match status" value="1"/>
</dbReference>
<feature type="transmembrane region" description="Helical" evidence="1">
    <location>
        <begin position="218"/>
        <end position="238"/>
    </location>
</feature>
<dbReference type="GO" id="GO:0043190">
    <property type="term" value="C:ATP-binding cassette (ABC) transporter complex"/>
    <property type="evidence" value="ECO:0007669"/>
    <property type="project" value="InterPro"/>
</dbReference>
<gene>
    <name evidence="2" type="ORF">ETSY1_07730</name>
</gene>
<keyword evidence="1" id="KW-1133">Transmembrane helix</keyword>
<evidence type="ECO:0008006" key="4">
    <source>
        <dbReference type="Google" id="ProtNLM"/>
    </source>
</evidence>
<dbReference type="InterPro" id="IPR003453">
    <property type="entry name" value="ABC_MlaE_roteobac"/>
</dbReference>
<comment type="caution">
    <text evidence="2">The sequence shown here is derived from an EMBL/GenBank/DDBJ whole genome shotgun (WGS) entry which is preliminary data.</text>
</comment>
<dbReference type="AlphaFoldDB" id="W4LTN5"/>
<feature type="transmembrane region" description="Helical" evidence="1">
    <location>
        <begin position="250"/>
        <end position="269"/>
    </location>
</feature>
<reference evidence="2 3" key="1">
    <citation type="journal article" date="2014" name="Nature">
        <title>An environmental bacterial taxon with a large and distinct metabolic repertoire.</title>
        <authorList>
            <person name="Wilson M.C."/>
            <person name="Mori T."/>
            <person name="Ruckert C."/>
            <person name="Uria A.R."/>
            <person name="Helf M.J."/>
            <person name="Takada K."/>
            <person name="Gernert C."/>
            <person name="Steffens U.A."/>
            <person name="Heycke N."/>
            <person name="Schmitt S."/>
            <person name="Rinke C."/>
            <person name="Helfrich E.J."/>
            <person name="Brachmann A.O."/>
            <person name="Gurgui C."/>
            <person name="Wakimoto T."/>
            <person name="Kracht M."/>
            <person name="Crusemann M."/>
            <person name="Hentschel U."/>
            <person name="Abe I."/>
            <person name="Matsunaga S."/>
            <person name="Kalinowski J."/>
            <person name="Takeyama H."/>
            <person name="Piel J."/>
        </authorList>
    </citation>
    <scope>NUCLEOTIDE SEQUENCE [LARGE SCALE GENOMIC DNA]</scope>
    <source>
        <strain evidence="3">TSY1</strain>
    </source>
</reference>
<feature type="transmembrane region" description="Helical" evidence="1">
    <location>
        <begin position="317"/>
        <end position="337"/>
    </location>
</feature>
<dbReference type="InterPro" id="IPR036513">
    <property type="entry name" value="STAS_dom_sf"/>
</dbReference>
<dbReference type="PATRIC" id="fig|1429438.4.peg.1654"/>
<dbReference type="NCBIfam" id="TIGR00056">
    <property type="entry name" value="MlaE family lipid ABC transporter permease subunit"/>
    <property type="match status" value="1"/>
</dbReference>
<dbReference type="PANTHER" id="PTHR30188">
    <property type="entry name" value="ABC TRANSPORTER PERMEASE PROTEIN-RELATED"/>
    <property type="match status" value="1"/>
</dbReference>
<feature type="transmembrane region" description="Helical" evidence="1">
    <location>
        <begin position="276"/>
        <end position="297"/>
    </location>
</feature>
<evidence type="ECO:0000313" key="3">
    <source>
        <dbReference type="Proteomes" id="UP000019141"/>
    </source>
</evidence>